<sequence length="240" mass="25503">MSRIRTSLWTHGNPCPRRTAAGFTLVEMLVAMSLLSLIVLGLAGAMGTMGRTETSIDNRLERMDESRASTDFLRAVLGRISAKRVQGLQQQGMLSAAPSAFFFEGAGQSMTWVGVMPARYGVGGRYHFRLAMGSYDGAPAIVLSYLPWTDAQTLPDWGAAQTYPLLTHATGLSFQYLDGAIDPPQWGSDWGAVDRLPQAVQVVMTTDTSVLPPVVVQLRVMPAGDPRGGGGGASLGGSLG</sequence>
<keyword evidence="1" id="KW-0472">Membrane</keyword>
<dbReference type="InterPro" id="IPR012902">
    <property type="entry name" value="N_methyl_site"/>
</dbReference>
<gene>
    <name evidence="2" type="ORF">AB7A72_19340</name>
</gene>
<evidence type="ECO:0000256" key="1">
    <source>
        <dbReference type="SAM" id="Phobius"/>
    </source>
</evidence>
<evidence type="ECO:0000313" key="3">
    <source>
        <dbReference type="Proteomes" id="UP001562178"/>
    </source>
</evidence>
<proteinExistence type="predicted"/>
<dbReference type="Pfam" id="PF07963">
    <property type="entry name" value="N_methyl"/>
    <property type="match status" value="1"/>
</dbReference>
<protein>
    <submittedName>
        <fullName evidence="2">Prepilin-type N-terminal cleavage/methylation domain-containing protein</fullName>
    </submittedName>
</protein>
<keyword evidence="3" id="KW-1185">Reference proteome</keyword>
<dbReference type="EMBL" id="JBGBDC010000009">
    <property type="protein sequence ID" value="MEY2253182.1"/>
    <property type="molecule type" value="Genomic_DNA"/>
</dbReference>
<keyword evidence="1" id="KW-0812">Transmembrane</keyword>
<dbReference type="RefSeq" id="WP_239810573.1">
    <property type="nucleotide sequence ID" value="NZ_JBGBDC010000009.1"/>
</dbReference>
<dbReference type="InterPro" id="IPR045584">
    <property type="entry name" value="Pilin-like"/>
</dbReference>
<reference evidence="2 3" key="1">
    <citation type="journal article" date="2016" name="Int. J. Syst. Evol. Microbiol.">
        <title>Description of Comamonas sediminis sp. nov., isolated from lagoon sediments.</title>
        <authorList>
            <person name="Subhash Y."/>
            <person name="Bang J.J."/>
            <person name="You T.H."/>
            <person name="Lee S.S."/>
        </authorList>
    </citation>
    <scope>NUCLEOTIDE SEQUENCE [LARGE SCALE GENOMIC DNA]</scope>
    <source>
        <strain evidence="2 3">JCM 31169</strain>
    </source>
</reference>
<accession>A0ABV4B7N6</accession>
<dbReference type="Proteomes" id="UP001562178">
    <property type="component" value="Unassembled WGS sequence"/>
</dbReference>
<name>A0ABV4B7N6_9BURK</name>
<feature type="transmembrane region" description="Helical" evidence="1">
    <location>
        <begin position="20"/>
        <end position="43"/>
    </location>
</feature>
<evidence type="ECO:0000313" key="2">
    <source>
        <dbReference type="EMBL" id="MEY2253182.1"/>
    </source>
</evidence>
<dbReference type="SUPFAM" id="SSF54523">
    <property type="entry name" value="Pili subunits"/>
    <property type="match status" value="1"/>
</dbReference>
<organism evidence="2 3">
    <name type="scientific">Comamonas sediminis</name>
    <dbReference type="NCBI Taxonomy" id="1783360"/>
    <lineage>
        <taxon>Bacteria</taxon>
        <taxon>Pseudomonadati</taxon>
        <taxon>Pseudomonadota</taxon>
        <taxon>Betaproteobacteria</taxon>
        <taxon>Burkholderiales</taxon>
        <taxon>Comamonadaceae</taxon>
        <taxon>Comamonas</taxon>
    </lineage>
</organism>
<comment type="caution">
    <text evidence="2">The sequence shown here is derived from an EMBL/GenBank/DDBJ whole genome shotgun (WGS) entry which is preliminary data.</text>
</comment>
<keyword evidence="1" id="KW-1133">Transmembrane helix</keyword>
<dbReference type="NCBIfam" id="TIGR02532">
    <property type="entry name" value="IV_pilin_GFxxxE"/>
    <property type="match status" value="1"/>
</dbReference>